<dbReference type="AlphaFoldDB" id="A0A1G2E2N7"/>
<accession>A0A1G2E2N7</accession>
<evidence type="ECO:0000313" key="3">
    <source>
        <dbReference type="Proteomes" id="UP000177360"/>
    </source>
</evidence>
<gene>
    <name evidence="2" type="ORF">A2626_01480</name>
</gene>
<dbReference type="Pfam" id="PF26593">
    <property type="entry name" value="TraC-like"/>
    <property type="match status" value="1"/>
</dbReference>
<reference evidence="2 3" key="1">
    <citation type="journal article" date="2016" name="Nat. Commun.">
        <title>Thousands of microbial genomes shed light on interconnected biogeochemical processes in an aquifer system.</title>
        <authorList>
            <person name="Anantharaman K."/>
            <person name="Brown C.T."/>
            <person name="Hug L.A."/>
            <person name="Sharon I."/>
            <person name="Castelle C.J."/>
            <person name="Probst A.J."/>
            <person name="Thomas B.C."/>
            <person name="Singh A."/>
            <person name="Wilkins M.J."/>
            <person name="Karaoz U."/>
            <person name="Brodie E.L."/>
            <person name="Williams K.H."/>
            <person name="Hubbard S.S."/>
            <person name="Banfield J.F."/>
        </authorList>
    </citation>
    <scope>NUCLEOTIDE SEQUENCE [LARGE SCALE GENOMIC DNA]</scope>
</reference>
<comment type="caution">
    <text evidence="2">The sequence shown here is derived from an EMBL/GenBank/DDBJ whole genome shotgun (WGS) entry which is preliminary data.</text>
</comment>
<dbReference type="EMBL" id="MHLZ01000012">
    <property type="protein sequence ID" value="OGZ20097.1"/>
    <property type="molecule type" value="Genomic_DNA"/>
</dbReference>
<name>A0A1G2E2N7_9BACT</name>
<feature type="domain" description="TraC-like" evidence="1">
    <location>
        <begin position="26"/>
        <end position="130"/>
    </location>
</feature>
<sequence length="215" mass="24932">MNPTTQDFLNFEQIRDGIIILKNKGLRAVLMVSSLNFALKSTEEQNAILYQFQNFLNSLDFSCQISIQSRRLNITGYLDMLSEIEKKEQNELLRIQISEYKKFVGQTMNQGDVMQKVFYVVVPFTISEIIGNENVKRYSPISTITEEIFQRAKTQLFQRLEFVALGLRSCGLQAVPLNTLEVIELLWGVYHQSEAERGYYPDIPSELIDFQRPQE</sequence>
<proteinExistence type="predicted"/>
<evidence type="ECO:0000259" key="1">
    <source>
        <dbReference type="Pfam" id="PF26593"/>
    </source>
</evidence>
<organism evidence="2 3">
    <name type="scientific">Candidatus Nealsonbacteria bacterium RIFCSPHIGHO2_01_FULL_38_55</name>
    <dbReference type="NCBI Taxonomy" id="1801664"/>
    <lineage>
        <taxon>Bacteria</taxon>
        <taxon>Candidatus Nealsoniibacteriota</taxon>
    </lineage>
</organism>
<dbReference type="Proteomes" id="UP000177360">
    <property type="component" value="Unassembled WGS sequence"/>
</dbReference>
<dbReference type="InterPro" id="IPR058596">
    <property type="entry name" value="TraC-like_dom"/>
</dbReference>
<evidence type="ECO:0000313" key="2">
    <source>
        <dbReference type="EMBL" id="OGZ20097.1"/>
    </source>
</evidence>
<protein>
    <recommendedName>
        <fullName evidence="1">TraC-like domain-containing protein</fullName>
    </recommendedName>
</protein>